<feature type="region of interest" description="Disordered" evidence="7">
    <location>
        <begin position="191"/>
        <end position="268"/>
    </location>
</feature>
<feature type="compositionally biased region" description="Polar residues" evidence="7">
    <location>
        <begin position="70"/>
        <end position="103"/>
    </location>
</feature>
<dbReference type="AlphaFoldDB" id="A0A9W7ZYH2"/>
<comment type="subcellular location">
    <subcellularLocation>
        <location evidence="1 6">Cytoplasmic vesicle membrane</location>
        <topology evidence="1 6">Peripheral membrane protein</topology>
        <orientation evidence="1 6">Cytoplasmic side</orientation>
    </subcellularLocation>
    <subcellularLocation>
        <location evidence="6">Membrane</location>
        <location evidence="6">Coated pit</location>
        <topology evidence="6">Peripheral membrane protein</topology>
        <orientation evidence="6">Cytoplasmic side</orientation>
    </subcellularLocation>
    <text evidence="6">Cytoplasmic face of coated pits and vesicles.</text>
</comment>
<dbReference type="GO" id="GO:0030132">
    <property type="term" value="C:clathrin coat of coated pit"/>
    <property type="evidence" value="ECO:0007669"/>
    <property type="project" value="InterPro"/>
</dbReference>
<evidence type="ECO:0000313" key="8">
    <source>
        <dbReference type="EMBL" id="KAJ1918812.1"/>
    </source>
</evidence>
<keyword evidence="9" id="KW-1185">Reference proteome</keyword>
<dbReference type="GO" id="GO:0032050">
    <property type="term" value="F:clathrin heavy chain binding"/>
    <property type="evidence" value="ECO:0007669"/>
    <property type="project" value="TreeGrafter"/>
</dbReference>
<protein>
    <recommendedName>
        <fullName evidence="6">Clathrin light chain</fullName>
    </recommendedName>
</protein>
<accession>A0A9W7ZYH2</accession>
<comment type="caution">
    <text evidence="8">The sequence shown here is derived from an EMBL/GenBank/DDBJ whole genome shotgun (WGS) entry which is preliminary data.</text>
</comment>
<dbReference type="InterPro" id="IPR000996">
    <property type="entry name" value="Clathrin_L-chain"/>
</dbReference>
<dbReference type="GO" id="GO:0030130">
    <property type="term" value="C:clathrin coat of trans-Golgi network vesicle"/>
    <property type="evidence" value="ECO:0007669"/>
    <property type="project" value="InterPro"/>
</dbReference>
<feature type="compositionally biased region" description="Low complexity" evidence="7">
    <location>
        <begin position="27"/>
        <end position="40"/>
    </location>
</feature>
<sequence length="268" mass="29762">MSDDPVDDFLAREREALGEDADFFQNSASLPATSTSPAAAVDMSNSIDFPPFEAVSNDVSNLNLNELNSTSPVNSSLNVDGRSSTDSPFNGGSSQNAQLNQPNDSEFLSEWREKQKQVVEERDKDSQKRHDEILQKARDDIDKFYDEYNEKKEKSINENRANQVLELQQITTGNLWERVVRQIDLASKHVSAQATDNDSAKSPSFSGLNSGFSQSRTQSPFPQSRGASSLNNASDNTLTPKTRDTTRMRELLQDLKKDPKAPGVEVKN</sequence>
<dbReference type="GO" id="GO:0072583">
    <property type="term" value="P:clathrin-dependent endocytosis"/>
    <property type="evidence" value="ECO:0007669"/>
    <property type="project" value="TreeGrafter"/>
</dbReference>
<comment type="similarity">
    <text evidence="2 6">Belongs to the clathrin light chain family.</text>
</comment>
<evidence type="ECO:0000256" key="2">
    <source>
        <dbReference type="ARBA" id="ARBA00005263"/>
    </source>
</evidence>
<keyword evidence="5 6" id="KW-0968">Cytoplasmic vesicle</keyword>
<evidence type="ECO:0000256" key="1">
    <source>
        <dbReference type="ARBA" id="ARBA00004180"/>
    </source>
</evidence>
<feature type="region of interest" description="Disordered" evidence="7">
    <location>
        <begin position="20"/>
        <end position="44"/>
    </location>
</feature>
<dbReference type="GO" id="GO:0006886">
    <property type="term" value="P:intracellular protein transport"/>
    <property type="evidence" value="ECO:0007669"/>
    <property type="project" value="InterPro"/>
</dbReference>
<evidence type="ECO:0000256" key="3">
    <source>
        <dbReference type="ARBA" id="ARBA00023136"/>
    </source>
</evidence>
<feature type="compositionally biased region" description="Basic and acidic residues" evidence="7">
    <location>
        <begin position="241"/>
        <end position="268"/>
    </location>
</feature>
<evidence type="ECO:0000256" key="6">
    <source>
        <dbReference type="RuleBase" id="RU363137"/>
    </source>
</evidence>
<evidence type="ECO:0000313" key="9">
    <source>
        <dbReference type="Proteomes" id="UP001150538"/>
    </source>
</evidence>
<dbReference type="PANTHER" id="PTHR10639:SF7">
    <property type="entry name" value="CLATHRIN LIGHT CHAIN"/>
    <property type="match status" value="1"/>
</dbReference>
<dbReference type="Proteomes" id="UP001150538">
    <property type="component" value="Unassembled WGS sequence"/>
</dbReference>
<feature type="compositionally biased region" description="Polar residues" evidence="7">
    <location>
        <begin position="191"/>
        <end position="240"/>
    </location>
</feature>
<keyword evidence="4 6" id="KW-0168">Coated pit</keyword>
<proteinExistence type="inferred from homology"/>
<comment type="function">
    <text evidence="6">Clathrin is the major protein of the polyhedral coat of coated pits and vesicles.</text>
</comment>
<evidence type="ECO:0000256" key="4">
    <source>
        <dbReference type="ARBA" id="ARBA00023176"/>
    </source>
</evidence>
<keyword evidence="3 6" id="KW-0472">Membrane</keyword>
<dbReference type="EMBL" id="JANBPU010000037">
    <property type="protein sequence ID" value="KAJ1918812.1"/>
    <property type="molecule type" value="Genomic_DNA"/>
</dbReference>
<dbReference type="Pfam" id="PF01086">
    <property type="entry name" value="Clathrin_lg_ch"/>
    <property type="match status" value="1"/>
</dbReference>
<evidence type="ECO:0000256" key="5">
    <source>
        <dbReference type="ARBA" id="ARBA00023329"/>
    </source>
</evidence>
<dbReference type="PANTHER" id="PTHR10639">
    <property type="entry name" value="CLATHRIN LIGHT CHAIN"/>
    <property type="match status" value="1"/>
</dbReference>
<evidence type="ECO:0000256" key="7">
    <source>
        <dbReference type="SAM" id="MobiDB-lite"/>
    </source>
</evidence>
<dbReference type="OrthoDB" id="5512at2759"/>
<name>A0A9W7ZYH2_9FUNG</name>
<organism evidence="8 9">
    <name type="scientific">Mycoemilia scoparia</name>
    <dbReference type="NCBI Taxonomy" id="417184"/>
    <lineage>
        <taxon>Eukaryota</taxon>
        <taxon>Fungi</taxon>
        <taxon>Fungi incertae sedis</taxon>
        <taxon>Zoopagomycota</taxon>
        <taxon>Kickxellomycotina</taxon>
        <taxon>Kickxellomycetes</taxon>
        <taxon>Kickxellales</taxon>
        <taxon>Kickxellaceae</taxon>
        <taxon>Mycoemilia</taxon>
    </lineage>
</organism>
<gene>
    <name evidence="8" type="primary">clc1</name>
    <name evidence="8" type="ORF">H4219_002351</name>
</gene>
<dbReference type="GO" id="GO:0005198">
    <property type="term" value="F:structural molecule activity"/>
    <property type="evidence" value="ECO:0007669"/>
    <property type="project" value="InterPro"/>
</dbReference>
<feature type="region of interest" description="Disordered" evidence="7">
    <location>
        <begin position="69"/>
        <end position="103"/>
    </location>
</feature>
<reference evidence="8" key="1">
    <citation type="submission" date="2022-07" db="EMBL/GenBank/DDBJ databases">
        <title>Phylogenomic reconstructions and comparative analyses of Kickxellomycotina fungi.</title>
        <authorList>
            <person name="Reynolds N.K."/>
            <person name="Stajich J.E."/>
            <person name="Barry K."/>
            <person name="Grigoriev I.V."/>
            <person name="Crous P."/>
            <person name="Smith M.E."/>
        </authorList>
    </citation>
    <scope>NUCLEOTIDE SEQUENCE</scope>
    <source>
        <strain evidence="8">NBRC 100468</strain>
    </source>
</reference>